<organism evidence="2 3">
    <name type="scientific">Paenibacillus oralis</name>
    <dbReference type="NCBI Taxonomy" id="2490856"/>
    <lineage>
        <taxon>Bacteria</taxon>
        <taxon>Bacillati</taxon>
        <taxon>Bacillota</taxon>
        <taxon>Bacilli</taxon>
        <taxon>Bacillales</taxon>
        <taxon>Paenibacillaceae</taxon>
        <taxon>Paenibacillus</taxon>
    </lineage>
</organism>
<reference evidence="2 3" key="1">
    <citation type="submission" date="2018-11" db="EMBL/GenBank/DDBJ databases">
        <title>Genome sequencing of Paenibacillus sp. KCOM 3021 (= ChDC PVNT-B20).</title>
        <authorList>
            <person name="Kook J.-K."/>
            <person name="Park S.-N."/>
            <person name="Lim Y.K."/>
        </authorList>
    </citation>
    <scope>NUCLEOTIDE SEQUENCE [LARGE SCALE GENOMIC DNA]</scope>
    <source>
        <strain evidence="2 3">KCOM 3021</strain>
    </source>
</reference>
<dbReference type="RefSeq" id="WP_128634048.1">
    <property type="nucleotide sequence ID" value="NZ_RRCN01000001.1"/>
</dbReference>
<name>A0A3P3U9F5_9BACL</name>
<protein>
    <submittedName>
        <fullName evidence="2">Uncharacterized protein</fullName>
    </submittedName>
</protein>
<evidence type="ECO:0000313" key="2">
    <source>
        <dbReference type="EMBL" id="RRJ66258.1"/>
    </source>
</evidence>
<dbReference type="EMBL" id="RRCN01000001">
    <property type="protein sequence ID" value="RRJ66258.1"/>
    <property type="molecule type" value="Genomic_DNA"/>
</dbReference>
<accession>A0A3P3U9F5</accession>
<evidence type="ECO:0000256" key="1">
    <source>
        <dbReference type="SAM" id="MobiDB-lite"/>
    </source>
</evidence>
<comment type="caution">
    <text evidence="2">The sequence shown here is derived from an EMBL/GenBank/DDBJ whole genome shotgun (WGS) entry which is preliminary data.</text>
</comment>
<proteinExistence type="predicted"/>
<sequence>MSLSVNPYSSTYSYSIGSWEKTTAANKQADSGQSGKVTVSTGDSLELSPEYLAYLTNLQNQAAADSTYSAATGQNTDPLTTDEKKSILAELQSKLSSYSFGSAASGEEAADPLGELLSTLQEKLSEFDAESASEEEIDALFDDIAETVAELRPPRPEQAPPGNGEERPPAPPSEAEGIPPFLWDLLTEYSEGTLKDGSGETSETA</sequence>
<dbReference type="AlphaFoldDB" id="A0A3P3U9F5"/>
<dbReference type="Proteomes" id="UP000267017">
    <property type="component" value="Unassembled WGS sequence"/>
</dbReference>
<keyword evidence="3" id="KW-1185">Reference proteome</keyword>
<gene>
    <name evidence="2" type="ORF">EHV15_27575</name>
</gene>
<evidence type="ECO:0000313" key="3">
    <source>
        <dbReference type="Proteomes" id="UP000267017"/>
    </source>
</evidence>
<feature type="region of interest" description="Disordered" evidence="1">
    <location>
        <begin position="150"/>
        <end position="205"/>
    </location>
</feature>